<dbReference type="Pfam" id="PF14347">
    <property type="entry name" value="DUF4399"/>
    <property type="match status" value="1"/>
</dbReference>
<reference evidence="2" key="1">
    <citation type="submission" date="2018-05" db="EMBL/GenBank/DDBJ databases">
        <authorList>
            <person name="Lanie J.A."/>
            <person name="Ng W.-L."/>
            <person name="Kazmierczak K.M."/>
            <person name="Andrzejewski T.M."/>
            <person name="Davidsen T.M."/>
            <person name="Wayne K.J."/>
            <person name="Tettelin H."/>
            <person name="Glass J.I."/>
            <person name="Rusch D."/>
            <person name="Podicherti R."/>
            <person name="Tsui H.-C.T."/>
            <person name="Winkler M.E."/>
        </authorList>
    </citation>
    <scope>NUCLEOTIDE SEQUENCE</scope>
</reference>
<feature type="domain" description="DUF4399" evidence="1">
    <location>
        <begin position="7"/>
        <end position="62"/>
    </location>
</feature>
<accession>A0A382XDA7</accession>
<evidence type="ECO:0000313" key="2">
    <source>
        <dbReference type="EMBL" id="SVD69156.1"/>
    </source>
</evidence>
<evidence type="ECO:0000259" key="1">
    <source>
        <dbReference type="Pfam" id="PF14347"/>
    </source>
</evidence>
<organism evidence="2">
    <name type="scientific">marine metagenome</name>
    <dbReference type="NCBI Taxonomy" id="408172"/>
    <lineage>
        <taxon>unclassified sequences</taxon>
        <taxon>metagenomes</taxon>
        <taxon>ecological metagenomes</taxon>
    </lineage>
</organism>
<name>A0A382XDA7_9ZZZZ</name>
<dbReference type="InterPro" id="IPR025512">
    <property type="entry name" value="DUF4399"/>
</dbReference>
<gene>
    <name evidence="2" type="ORF">METZ01_LOCUS422010</name>
</gene>
<dbReference type="EMBL" id="UINC01166934">
    <property type="protein sequence ID" value="SVD69156.1"/>
    <property type="molecule type" value="Genomic_DNA"/>
</dbReference>
<feature type="non-terminal residue" evidence="2">
    <location>
        <position position="1"/>
    </location>
</feature>
<proteinExistence type="predicted"/>
<dbReference type="AlphaFoldDB" id="A0A382XDA7"/>
<sequence>DSPVPKPNKAISNKQIHLNRGQTEIVLKLPPGKHTLQVVLGDYSHIPHDPPVMSEVITITVE</sequence>
<protein>
    <recommendedName>
        <fullName evidence="1">DUF4399 domain-containing protein</fullName>
    </recommendedName>
</protein>